<comment type="caution">
    <text evidence="5">The sequence shown here is derived from an EMBL/GenBank/DDBJ whole genome shotgun (WGS) entry which is preliminary data.</text>
</comment>
<name>A0ABV6IL74_9PROT</name>
<dbReference type="InterPro" id="IPR058531">
    <property type="entry name" value="Baseplate_J_M"/>
</dbReference>
<dbReference type="Pfam" id="PF04865">
    <property type="entry name" value="Baseplate_J"/>
    <property type="match status" value="1"/>
</dbReference>
<dbReference type="Pfam" id="PF26078">
    <property type="entry name" value="Baseplate_J_M"/>
    <property type="match status" value="1"/>
</dbReference>
<gene>
    <name evidence="5" type="ORF">ACFFIC_02035</name>
</gene>
<dbReference type="InterPro" id="IPR006949">
    <property type="entry name" value="Barrel_Baseplate_J-like"/>
</dbReference>
<evidence type="ECO:0000259" key="2">
    <source>
        <dbReference type="Pfam" id="PF04865"/>
    </source>
</evidence>
<evidence type="ECO:0000313" key="6">
    <source>
        <dbReference type="Proteomes" id="UP001589789"/>
    </source>
</evidence>
<dbReference type="InterPro" id="IPR052399">
    <property type="entry name" value="Phage_Baseplate_Assmbl_Protein"/>
</dbReference>
<comment type="similarity">
    <text evidence="1">Belongs to the Mu gp47/PBSX XkdT family.</text>
</comment>
<keyword evidence="6" id="KW-1185">Reference proteome</keyword>
<dbReference type="InterPro" id="IPR058530">
    <property type="entry name" value="Baseplate_J-like_C"/>
</dbReference>
<dbReference type="Pfam" id="PF26079">
    <property type="entry name" value="Baseplate_J_C"/>
    <property type="match status" value="1"/>
</dbReference>
<accession>A0ABV6IL74</accession>
<evidence type="ECO:0000259" key="4">
    <source>
        <dbReference type="Pfam" id="PF26079"/>
    </source>
</evidence>
<reference evidence="5 6" key="1">
    <citation type="submission" date="2024-09" db="EMBL/GenBank/DDBJ databases">
        <authorList>
            <person name="Sun Q."/>
            <person name="Mori K."/>
        </authorList>
    </citation>
    <scope>NUCLEOTIDE SEQUENCE [LARGE SCALE GENOMIC DNA]</scope>
    <source>
        <strain evidence="5 6">CCM 7468</strain>
    </source>
</reference>
<evidence type="ECO:0000256" key="1">
    <source>
        <dbReference type="ARBA" id="ARBA00038087"/>
    </source>
</evidence>
<dbReference type="PANTHER" id="PTHR37829">
    <property type="entry name" value="PHAGE-LIKE ELEMENT PBSX PROTEIN XKDT"/>
    <property type="match status" value="1"/>
</dbReference>
<organism evidence="5 6">
    <name type="scientific">Muricoccus vinaceus</name>
    <dbReference type="NCBI Taxonomy" id="424704"/>
    <lineage>
        <taxon>Bacteria</taxon>
        <taxon>Pseudomonadati</taxon>
        <taxon>Pseudomonadota</taxon>
        <taxon>Alphaproteobacteria</taxon>
        <taxon>Acetobacterales</taxon>
        <taxon>Roseomonadaceae</taxon>
        <taxon>Muricoccus</taxon>
    </lineage>
</organism>
<feature type="domain" description="Baseplate protein J-like barrel" evidence="2">
    <location>
        <begin position="90"/>
        <end position="172"/>
    </location>
</feature>
<dbReference type="EMBL" id="JBHLVZ010000002">
    <property type="protein sequence ID" value="MFC0384327.1"/>
    <property type="molecule type" value="Genomic_DNA"/>
</dbReference>
<protein>
    <submittedName>
        <fullName evidence="5">Baseplate J/gp47 family protein</fullName>
    </submittedName>
</protein>
<dbReference type="Proteomes" id="UP001589789">
    <property type="component" value="Unassembled WGS sequence"/>
</dbReference>
<sequence>MPFTRPGLTDLVRQVLADLAQAAGVPAVLRWRPDHAMGIAVAGLVRNLYGYLDWISRQAVPATSTGEFRAAWAALKDVFPKEATFTAGVAVFSGAPGTLLPVGSTVRRADGSAGYVTTADATVALDGSVTVPLRATAAGPAGNGPGGLALLLSPAVPGVTSAGAAVGPLTGGSDAEDVDSDGFLTRMLLAYAEPAQGGSAQDYLDWALAVPGVTRAWIQRNGMGAGSVVVRFMMDQANAGGGGFPVGADGVAGAEPRAVHATGDQLALADALYPLQPVTALVYAVAPAAQPINFSIGDLSQDTAANRAAISAALAAMLRARGEPGGTIFPSDSSAAIDGVFGVSRFTLLVPTAPVAIGVGSLPTLGTVTFV</sequence>
<evidence type="ECO:0000259" key="3">
    <source>
        <dbReference type="Pfam" id="PF26078"/>
    </source>
</evidence>
<dbReference type="PANTHER" id="PTHR37829:SF3">
    <property type="entry name" value="PROTEIN JAYE-RELATED"/>
    <property type="match status" value="1"/>
</dbReference>
<feature type="domain" description="Baseplate J-like C-terminal" evidence="4">
    <location>
        <begin position="303"/>
        <end position="370"/>
    </location>
</feature>
<dbReference type="RefSeq" id="WP_377048374.1">
    <property type="nucleotide sequence ID" value="NZ_JBHLVZ010000002.1"/>
</dbReference>
<proteinExistence type="inferred from homology"/>
<feature type="domain" description="Baseplate J-like central" evidence="3">
    <location>
        <begin position="195"/>
        <end position="286"/>
    </location>
</feature>
<evidence type="ECO:0000313" key="5">
    <source>
        <dbReference type="EMBL" id="MFC0384327.1"/>
    </source>
</evidence>